<reference evidence="1 2" key="1">
    <citation type="submission" date="2020-04" db="EMBL/GenBank/DDBJ databases">
        <authorList>
            <person name="Hitch T.C.A."/>
            <person name="Wylensek D."/>
            <person name="Clavel T."/>
        </authorList>
    </citation>
    <scope>NUCLEOTIDE SEQUENCE [LARGE SCALE GENOMIC DNA]</scope>
    <source>
        <strain evidence="1 2">Med78_4-601-WT-2</strain>
    </source>
</reference>
<name>A0AA44DJT4_PARBF</name>
<dbReference type="InterPro" id="IPR010982">
    <property type="entry name" value="Lambda_DNA-bd_dom_sf"/>
</dbReference>
<accession>A0AA44DJT4</accession>
<gene>
    <name evidence="1" type="ORF">HF875_05775</name>
</gene>
<dbReference type="InterPro" id="IPR001387">
    <property type="entry name" value="Cro/C1-type_HTH"/>
</dbReference>
<protein>
    <submittedName>
        <fullName evidence="1">Helix-turn-helix transcriptional regulator</fullName>
    </submittedName>
</protein>
<sequence length="74" mass="8702">MNFKKLKGKLKEEDYTQKEIAELLGITPQAFNAKINSRTQFTLSEVIRMINILRIDNPIEIFFTNCIPNMQRKN</sequence>
<dbReference type="Proteomes" id="UP000573963">
    <property type="component" value="Unassembled WGS sequence"/>
</dbReference>
<dbReference type="GO" id="GO:0003677">
    <property type="term" value="F:DNA binding"/>
    <property type="evidence" value="ECO:0007669"/>
    <property type="project" value="InterPro"/>
</dbReference>
<dbReference type="CDD" id="cd00093">
    <property type="entry name" value="HTH_XRE"/>
    <property type="match status" value="1"/>
</dbReference>
<proteinExistence type="predicted"/>
<dbReference type="EMBL" id="JABAFD010000002">
    <property type="protein sequence ID" value="NME09019.1"/>
    <property type="molecule type" value="Genomic_DNA"/>
</dbReference>
<dbReference type="RefSeq" id="WP_168931625.1">
    <property type="nucleotide sequence ID" value="NZ_JABAFD010000002.1"/>
</dbReference>
<dbReference type="SUPFAM" id="SSF47413">
    <property type="entry name" value="lambda repressor-like DNA-binding domains"/>
    <property type="match status" value="1"/>
</dbReference>
<evidence type="ECO:0000313" key="2">
    <source>
        <dbReference type="Proteomes" id="UP000573963"/>
    </source>
</evidence>
<evidence type="ECO:0000313" key="1">
    <source>
        <dbReference type="EMBL" id="NME09019.1"/>
    </source>
</evidence>
<dbReference type="Gene3D" id="1.10.260.40">
    <property type="entry name" value="lambda repressor-like DNA-binding domains"/>
    <property type="match status" value="1"/>
</dbReference>
<organism evidence="1 2">
    <name type="scientific">Paraclostridium bifermentans</name>
    <name type="common">Clostridium bifermentans</name>
    <dbReference type="NCBI Taxonomy" id="1490"/>
    <lineage>
        <taxon>Bacteria</taxon>
        <taxon>Bacillati</taxon>
        <taxon>Bacillota</taxon>
        <taxon>Clostridia</taxon>
        <taxon>Peptostreptococcales</taxon>
        <taxon>Peptostreptococcaceae</taxon>
        <taxon>Paraclostridium</taxon>
    </lineage>
</organism>
<comment type="caution">
    <text evidence="1">The sequence shown here is derived from an EMBL/GenBank/DDBJ whole genome shotgun (WGS) entry which is preliminary data.</text>
</comment>
<dbReference type="AlphaFoldDB" id="A0AA44DJT4"/>